<sequence length="107" mass="12081">MNFVYFYSNILEIDPELIRLVEAIEKQQGLKEELYDSLDFVDISRHALDILSALVAVNTNSAPLFPSRTMLSPLAPLLQQLHTSTKTFEYCEPPIVSSLRSPEGKVL</sequence>
<protein>
    <submittedName>
        <fullName evidence="1">Uncharacterized protein</fullName>
    </submittedName>
</protein>
<keyword evidence="2" id="KW-1185">Reference proteome</keyword>
<organism evidence="1 2">
    <name type="scientific">Oopsacas minuta</name>
    <dbReference type="NCBI Taxonomy" id="111878"/>
    <lineage>
        <taxon>Eukaryota</taxon>
        <taxon>Metazoa</taxon>
        <taxon>Porifera</taxon>
        <taxon>Hexactinellida</taxon>
        <taxon>Hexasterophora</taxon>
        <taxon>Lyssacinosida</taxon>
        <taxon>Leucopsacidae</taxon>
        <taxon>Oopsacas</taxon>
    </lineage>
</organism>
<comment type="caution">
    <text evidence="1">The sequence shown here is derived from an EMBL/GenBank/DDBJ whole genome shotgun (WGS) entry which is preliminary data.</text>
</comment>
<dbReference type="AlphaFoldDB" id="A0AAV7JYA4"/>
<evidence type="ECO:0000313" key="2">
    <source>
        <dbReference type="Proteomes" id="UP001165289"/>
    </source>
</evidence>
<reference evidence="1 2" key="1">
    <citation type="journal article" date="2023" name="BMC Biol.">
        <title>The compact genome of the sponge Oopsacas minuta (Hexactinellida) is lacking key metazoan core genes.</title>
        <authorList>
            <person name="Santini S."/>
            <person name="Schenkelaars Q."/>
            <person name="Jourda C."/>
            <person name="Duchesne M."/>
            <person name="Belahbib H."/>
            <person name="Rocher C."/>
            <person name="Selva M."/>
            <person name="Riesgo A."/>
            <person name="Vervoort M."/>
            <person name="Leys S.P."/>
            <person name="Kodjabachian L."/>
            <person name="Le Bivic A."/>
            <person name="Borchiellini C."/>
            <person name="Claverie J.M."/>
            <person name="Renard E."/>
        </authorList>
    </citation>
    <scope>NUCLEOTIDE SEQUENCE [LARGE SCALE GENOMIC DNA]</scope>
    <source>
        <strain evidence="1">SPO-2</strain>
    </source>
</reference>
<gene>
    <name evidence="1" type="ORF">LOD99_3114</name>
</gene>
<proteinExistence type="predicted"/>
<dbReference type="Proteomes" id="UP001165289">
    <property type="component" value="Unassembled WGS sequence"/>
</dbReference>
<accession>A0AAV7JYA4</accession>
<evidence type="ECO:0000313" key="1">
    <source>
        <dbReference type="EMBL" id="KAI6653938.1"/>
    </source>
</evidence>
<dbReference type="EMBL" id="JAKMXF010000244">
    <property type="protein sequence ID" value="KAI6653938.1"/>
    <property type="molecule type" value="Genomic_DNA"/>
</dbReference>
<name>A0AAV7JYA4_9METZ</name>